<dbReference type="Gene3D" id="1.20.58.810">
    <property type="entry name" value="Photosystem II Pbs27"/>
    <property type="match status" value="1"/>
</dbReference>
<dbReference type="FunFam" id="1.20.58.810:FF:000002">
    <property type="entry name" value="Photosystem II D1 processing protein PSB27-H2, chloroplastic"/>
    <property type="match status" value="1"/>
</dbReference>
<organism evidence="2 3">
    <name type="scientific">Riccia fluitans</name>
    <dbReference type="NCBI Taxonomy" id="41844"/>
    <lineage>
        <taxon>Eukaryota</taxon>
        <taxon>Viridiplantae</taxon>
        <taxon>Streptophyta</taxon>
        <taxon>Embryophyta</taxon>
        <taxon>Marchantiophyta</taxon>
        <taxon>Marchantiopsida</taxon>
        <taxon>Marchantiidae</taxon>
        <taxon>Marchantiales</taxon>
        <taxon>Ricciaceae</taxon>
        <taxon>Riccia</taxon>
    </lineage>
</organism>
<protein>
    <submittedName>
        <fullName evidence="2">Uncharacterized protein</fullName>
    </submittedName>
</protein>
<proteinExistence type="inferred from homology"/>
<evidence type="ECO:0000256" key="1">
    <source>
        <dbReference type="SAM" id="MobiDB-lite"/>
    </source>
</evidence>
<evidence type="ECO:0000313" key="3">
    <source>
        <dbReference type="Proteomes" id="UP001605036"/>
    </source>
</evidence>
<dbReference type="Pfam" id="PF13326">
    <property type="entry name" value="PSII_Pbs27"/>
    <property type="match status" value="1"/>
</dbReference>
<gene>
    <name evidence="2" type="ORF">R1flu_001880</name>
</gene>
<dbReference type="EMBL" id="JBHFFA010000006">
    <property type="protein sequence ID" value="KAL2621675.1"/>
    <property type="molecule type" value="Genomic_DNA"/>
</dbReference>
<dbReference type="Proteomes" id="UP001605036">
    <property type="component" value="Unassembled WGS sequence"/>
</dbReference>
<dbReference type="HAMAP" id="MF_01481">
    <property type="entry name" value="PSII_Psb27"/>
    <property type="match status" value="1"/>
</dbReference>
<dbReference type="InterPro" id="IPR038450">
    <property type="entry name" value="PSII_Psb27_sf"/>
</dbReference>
<dbReference type="PANTHER" id="PTHR34041">
    <property type="entry name" value="PHOTOSYSTEM II REPAIR PROTEIN PSB27-H1, CHLOROPLASTIC"/>
    <property type="match status" value="1"/>
</dbReference>
<name>A0ABD1Y4J7_9MARC</name>
<comment type="caution">
    <text evidence="2">The sequence shown here is derived from an EMBL/GenBank/DDBJ whole genome shotgun (WGS) entry which is preliminary data.</text>
</comment>
<dbReference type="InterPro" id="IPR025585">
    <property type="entry name" value="PSII_Psb27"/>
</dbReference>
<feature type="region of interest" description="Disordered" evidence="1">
    <location>
        <begin position="44"/>
        <end position="65"/>
    </location>
</feature>
<dbReference type="AlphaFoldDB" id="A0ABD1Y4J7"/>
<evidence type="ECO:0000313" key="2">
    <source>
        <dbReference type="EMBL" id="KAL2621675.1"/>
    </source>
</evidence>
<sequence length="238" mass="25643">MIGALDLRASLSAGAARLDLPDTRCSSNIGPTAAASSGKVSVKFSSSCPPPQAEKLQLNKSSSEGPEILTRRQTLSGLLLGSTAFYFSQCQGAQEVLAEEEEANKGVIPAVQKEGSVFDGLKSLLDPNETTKTGKKLPKAYLKSARGVVTKLRDSFNGESKNESQFRRNADSAKEAIRDYVANWRGSKEVSSEESYQALEKALRVLGEFYSKQGPRAVLPEDVRARVLESLQAADDNL</sequence>
<dbReference type="PANTHER" id="PTHR34041:SF3">
    <property type="entry name" value="PHOTOSYSTEM II D1 PRECURSOR PROCESSING PROTEIN PSB27-H2, CHLOROPLASTIC"/>
    <property type="match status" value="1"/>
</dbReference>
<reference evidence="2 3" key="1">
    <citation type="submission" date="2024-09" db="EMBL/GenBank/DDBJ databases">
        <title>Chromosome-scale assembly of Riccia fluitans.</title>
        <authorList>
            <person name="Paukszto L."/>
            <person name="Sawicki J."/>
            <person name="Karawczyk K."/>
            <person name="Piernik-Szablinska J."/>
            <person name="Szczecinska M."/>
            <person name="Mazdziarz M."/>
        </authorList>
    </citation>
    <scope>NUCLEOTIDE SEQUENCE [LARGE SCALE GENOMIC DNA]</scope>
    <source>
        <strain evidence="2">Rf_01</strain>
        <tissue evidence="2">Aerial parts of the thallus</tissue>
    </source>
</reference>
<accession>A0ABD1Y4J7</accession>
<keyword evidence="3" id="KW-1185">Reference proteome</keyword>